<dbReference type="InterPro" id="IPR017850">
    <property type="entry name" value="Alkaline_phosphatase_core_sf"/>
</dbReference>
<dbReference type="Pfam" id="PF00884">
    <property type="entry name" value="Sulfatase"/>
    <property type="match status" value="1"/>
</dbReference>
<keyword evidence="6" id="KW-1185">Reference proteome</keyword>
<comment type="caution">
    <text evidence="5">The sequence shown here is derived from an EMBL/GenBank/DDBJ whole genome shotgun (WGS) entry which is preliminary data.</text>
</comment>
<keyword evidence="2" id="KW-0378">Hydrolase</keyword>
<proteinExistence type="inferred from homology"/>
<dbReference type="Gene3D" id="3.40.720.10">
    <property type="entry name" value="Alkaline Phosphatase, subunit A"/>
    <property type="match status" value="1"/>
</dbReference>
<evidence type="ECO:0000256" key="3">
    <source>
        <dbReference type="SAM" id="SignalP"/>
    </source>
</evidence>
<sequence>MSSFATNKSVVMTIAVLLVLAGLKSAIAAEPPRPNIVLIMCDDLGYADVGFNGATDIKTAALDRLARNGTVFTSGYVAHPFCGPSRMGMMSGRYPHAMGTPFNLPNAGVEVQGTEGQGIPVDETLISTVLQEAGYFTGVMGKWHLGDDPPFHPNHRGFDDFYGFLGGGHEYFPEHYMATYLRQKKAGKTLFNEYVVPPEHNGTQVNETEYMTDALSREGVRFVKQAAEMDKPFFLFLSYNAPHTPLQAKEEDLALYAHIKDEKRRTYAAMVHAVDRGVSEVVAALEQTDELKNTLIVFLSDNGGKEGAGSDNSPLKKGKGSVYEGGFRVPMFFHWPNVVPAGKQFDYPITSLDFYPTFAKLAGATIPENKRLDGKDIWDDFLAGRNARDGQPIFAMRHYAAFSNVGVRLDQWKACCIGKRWELYNMDEDIQEENDLSRSTPEVLQTMISAAEKWSHSHIQPLWFYTNQGAKQWAENDMPNWKAIFGNE</sequence>
<name>A0ABP9VVK0_9BACT</name>
<gene>
    <name evidence="5" type="primary">atsA_14</name>
    <name evidence="5" type="ORF">Rcae01_04168</name>
</gene>
<evidence type="ECO:0000313" key="6">
    <source>
        <dbReference type="Proteomes" id="UP001416858"/>
    </source>
</evidence>
<dbReference type="InterPro" id="IPR000917">
    <property type="entry name" value="Sulfatase_N"/>
</dbReference>
<keyword evidence="3" id="KW-0732">Signal</keyword>
<dbReference type="SUPFAM" id="SSF53649">
    <property type="entry name" value="Alkaline phosphatase-like"/>
    <property type="match status" value="1"/>
</dbReference>
<dbReference type="Gene3D" id="3.30.1120.10">
    <property type="match status" value="1"/>
</dbReference>
<evidence type="ECO:0000256" key="1">
    <source>
        <dbReference type="ARBA" id="ARBA00008779"/>
    </source>
</evidence>
<dbReference type="PANTHER" id="PTHR42693:SF53">
    <property type="entry name" value="ENDO-4-O-SULFATASE"/>
    <property type="match status" value="1"/>
</dbReference>
<feature type="domain" description="Sulfatase N-terminal" evidence="4">
    <location>
        <begin position="34"/>
        <end position="364"/>
    </location>
</feature>
<protein>
    <submittedName>
        <fullName evidence="5">Arylsulfatase</fullName>
    </submittedName>
</protein>
<feature type="signal peptide" evidence="3">
    <location>
        <begin position="1"/>
        <end position="28"/>
    </location>
</feature>
<dbReference type="PANTHER" id="PTHR42693">
    <property type="entry name" value="ARYLSULFATASE FAMILY MEMBER"/>
    <property type="match status" value="1"/>
</dbReference>
<reference evidence="5 6" key="1">
    <citation type="submission" date="2024-02" db="EMBL/GenBank/DDBJ databases">
        <title>Rhodopirellula caenicola NBRC 110016.</title>
        <authorList>
            <person name="Ichikawa N."/>
            <person name="Katano-Makiyama Y."/>
            <person name="Hidaka K."/>
        </authorList>
    </citation>
    <scope>NUCLEOTIDE SEQUENCE [LARGE SCALE GENOMIC DNA]</scope>
    <source>
        <strain evidence="5 6">NBRC 110016</strain>
    </source>
</reference>
<evidence type="ECO:0000313" key="5">
    <source>
        <dbReference type="EMBL" id="GAA5508701.1"/>
    </source>
</evidence>
<dbReference type="Proteomes" id="UP001416858">
    <property type="component" value="Unassembled WGS sequence"/>
</dbReference>
<evidence type="ECO:0000259" key="4">
    <source>
        <dbReference type="Pfam" id="PF00884"/>
    </source>
</evidence>
<feature type="chain" id="PRO_5047321994" evidence="3">
    <location>
        <begin position="29"/>
        <end position="488"/>
    </location>
</feature>
<dbReference type="EMBL" id="BAABRO010000010">
    <property type="protein sequence ID" value="GAA5508701.1"/>
    <property type="molecule type" value="Genomic_DNA"/>
</dbReference>
<evidence type="ECO:0000256" key="2">
    <source>
        <dbReference type="ARBA" id="ARBA00022801"/>
    </source>
</evidence>
<comment type="similarity">
    <text evidence="1">Belongs to the sulfatase family.</text>
</comment>
<accession>A0ABP9VVK0</accession>
<organism evidence="5 6">
    <name type="scientific">Novipirellula caenicola</name>
    <dbReference type="NCBI Taxonomy" id="1536901"/>
    <lineage>
        <taxon>Bacteria</taxon>
        <taxon>Pseudomonadati</taxon>
        <taxon>Planctomycetota</taxon>
        <taxon>Planctomycetia</taxon>
        <taxon>Pirellulales</taxon>
        <taxon>Pirellulaceae</taxon>
        <taxon>Novipirellula</taxon>
    </lineage>
</organism>
<dbReference type="InterPro" id="IPR050738">
    <property type="entry name" value="Sulfatase"/>
</dbReference>